<keyword evidence="4" id="KW-1185">Reference proteome</keyword>
<dbReference type="SUPFAM" id="SSF47781">
    <property type="entry name" value="RuvA domain 2-like"/>
    <property type="match status" value="1"/>
</dbReference>
<sequence>MRRTKMAASIAVTLLGCGLILFSGGEKSLQDWVPLNAEMEEVLGLQSEGGKPADEKEEAAAKVDKEKSKAGKEKPASAPLEEADARAGNAAPADKEGQHSASSTEIPDAVPAAQKPVSENSVPSSPAAAAEKARGSAASSAQDGTININTANLSMLMELPGIGEKKAQAILDYRNTHGSFQKPADLMEVKGIGPKMFEKMKTYIAL</sequence>
<feature type="region of interest" description="Disordered" evidence="1">
    <location>
        <begin position="44"/>
        <end position="142"/>
    </location>
</feature>
<dbReference type="InterPro" id="IPR004509">
    <property type="entry name" value="Competence_ComEA_HhH"/>
</dbReference>
<protein>
    <submittedName>
        <fullName evidence="3">Helix-hairpin-helix domain-containing protein</fullName>
    </submittedName>
</protein>
<reference evidence="3 4" key="1">
    <citation type="submission" date="2020-04" db="EMBL/GenBank/DDBJ databases">
        <title>Paenibacillus algicola sp. nov., a novel marine bacterium producing alginate lyase.</title>
        <authorList>
            <person name="Huang H."/>
        </authorList>
    </citation>
    <scope>NUCLEOTIDE SEQUENCE [LARGE SCALE GENOMIC DNA]</scope>
    <source>
        <strain evidence="3 4">L7-75</strain>
    </source>
</reference>
<dbReference type="InterPro" id="IPR010994">
    <property type="entry name" value="RuvA_2-like"/>
</dbReference>
<feature type="compositionally biased region" description="Basic and acidic residues" evidence="1">
    <location>
        <begin position="51"/>
        <end position="75"/>
    </location>
</feature>
<evidence type="ECO:0000313" key="3">
    <source>
        <dbReference type="EMBL" id="NMO94868.1"/>
    </source>
</evidence>
<comment type="caution">
    <text evidence="3">The sequence shown here is derived from an EMBL/GenBank/DDBJ whole genome shotgun (WGS) entry which is preliminary data.</text>
</comment>
<dbReference type="GO" id="GO:0003677">
    <property type="term" value="F:DNA binding"/>
    <property type="evidence" value="ECO:0007669"/>
    <property type="project" value="InterPro"/>
</dbReference>
<dbReference type="InterPro" id="IPR051675">
    <property type="entry name" value="Endo/Exo/Phosphatase_dom_1"/>
</dbReference>
<dbReference type="AlphaFoldDB" id="A0A848M1P9"/>
<dbReference type="Pfam" id="PF12836">
    <property type="entry name" value="HHH_3"/>
    <property type="match status" value="1"/>
</dbReference>
<dbReference type="Gene3D" id="1.10.150.280">
    <property type="entry name" value="AF1531-like domain"/>
    <property type="match status" value="1"/>
</dbReference>
<feature type="domain" description="Helix-hairpin-helix DNA-binding motif class 1" evidence="2">
    <location>
        <begin position="184"/>
        <end position="203"/>
    </location>
</feature>
<dbReference type="GO" id="GO:0015628">
    <property type="term" value="P:protein secretion by the type II secretion system"/>
    <property type="evidence" value="ECO:0007669"/>
    <property type="project" value="TreeGrafter"/>
</dbReference>
<dbReference type="GO" id="GO:0015627">
    <property type="term" value="C:type II protein secretion system complex"/>
    <property type="evidence" value="ECO:0007669"/>
    <property type="project" value="TreeGrafter"/>
</dbReference>
<dbReference type="PROSITE" id="PS51257">
    <property type="entry name" value="PROKAR_LIPOPROTEIN"/>
    <property type="match status" value="1"/>
</dbReference>
<dbReference type="NCBIfam" id="TIGR00426">
    <property type="entry name" value="competence protein ComEA helix-hairpin-helix repeat region"/>
    <property type="match status" value="1"/>
</dbReference>
<dbReference type="Proteomes" id="UP000565468">
    <property type="component" value="Unassembled WGS sequence"/>
</dbReference>
<gene>
    <name evidence="3" type="ORF">HII30_03570</name>
</gene>
<dbReference type="GO" id="GO:0006281">
    <property type="term" value="P:DNA repair"/>
    <property type="evidence" value="ECO:0007669"/>
    <property type="project" value="InterPro"/>
</dbReference>
<proteinExistence type="predicted"/>
<organism evidence="3 4">
    <name type="scientific">Paenibacillus lemnae</name>
    <dbReference type="NCBI Taxonomy" id="1330551"/>
    <lineage>
        <taxon>Bacteria</taxon>
        <taxon>Bacillati</taxon>
        <taxon>Bacillota</taxon>
        <taxon>Bacilli</taxon>
        <taxon>Bacillales</taxon>
        <taxon>Paenibacillaceae</taxon>
        <taxon>Paenibacillus</taxon>
    </lineage>
</organism>
<accession>A0A848M1P9</accession>
<evidence type="ECO:0000256" key="1">
    <source>
        <dbReference type="SAM" id="MobiDB-lite"/>
    </source>
</evidence>
<dbReference type="EMBL" id="JABBPN010000002">
    <property type="protein sequence ID" value="NMO94868.1"/>
    <property type="molecule type" value="Genomic_DNA"/>
</dbReference>
<feature type="compositionally biased region" description="Low complexity" evidence="1">
    <location>
        <begin position="118"/>
        <end position="141"/>
    </location>
</feature>
<dbReference type="SMART" id="SM00278">
    <property type="entry name" value="HhH1"/>
    <property type="match status" value="2"/>
</dbReference>
<dbReference type="RefSeq" id="WP_169503568.1">
    <property type="nucleotide sequence ID" value="NZ_JABBPN010000002.1"/>
</dbReference>
<feature type="domain" description="Helix-hairpin-helix DNA-binding motif class 1" evidence="2">
    <location>
        <begin position="154"/>
        <end position="173"/>
    </location>
</feature>
<name>A0A848M1P9_PAELE</name>
<dbReference type="PANTHER" id="PTHR21180">
    <property type="entry name" value="ENDONUCLEASE/EXONUCLEASE/PHOSPHATASE FAMILY DOMAIN-CONTAINING PROTEIN 1"/>
    <property type="match status" value="1"/>
</dbReference>
<evidence type="ECO:0000259" key="2">
    <source>
        <dbReference type="SMART" id="SM00278"/>
    </source>
</evidence>
<dbReference type="PANTHER" id="PTHR21180:SF32">
    <property type="entry name" value="ENDONUCLEASE_EXONUCLEASE_PHOSPHATASE FAMILY DOMAIN-CONTAINING PROTEIN 1"/>
    <property type="match status" value="1"/>
</dbReference>
<dbReference type="InterPro" id="IPR003583">
    <property type="entry name" value="Hlx-hairpin-Hlx_DNA-bd_motif"/>
</dbReference>
<evidence type="ECO:0000313" key="4">
    <source>
        <dbReference type="Proteomes" id="UP000565468"/>
    </source>
</evidence>